<reference evidence="3" key="1">
    <citation type="submission" date="2021-10" db="EMBL/GenBank/DDBJ databases">
        <title>Anaerobic single-cell dispensing facilitates the cultivation of human gut bacteria.</title>
        <authorList>
            <person name="Afrizal A."/>
        </authorList>
    </citation>
    <scope>NUCLEOTIDE SEQUENCE</scope>
    <source>
        <strain evidence="3">CLA-AA-H215</strain>
    </source>
</reference>
<comment type="caution">
    <text evidence="3">The sequence shown here is derived from an EMBL/GenBank/DDBJ whole genome shotgun (WGS) entry which is preliminary data.</text>
</comment>
<dbReference type="AlphaFoldDB" id="A0AAE3E8S1"/>
<feature type="compositionally biased region" description="Polar residues" evidence="1">
    <location>
        <begin position="39"/>
        <end position="50"/>
    </location>
</feature>
<dbReference type="InterPro" id="IPR013486">
    <property type="entry name" value="SpoIID/LytB"/>
</dbReference>
<dbReference type="Proteomes" id="UP001198182">
    <property type="component" value="Unassembled WGS sequence"/>
</dbReference>
<feature type="region of interest" description="Disordered" evidence="1">
    <location>
        <begin position="34"/>
        <end position="65"/>
    </location>
</feature>
<evidence type="ECO:0000313" key="3">
    <source>
        <dbReference type="EMBL" id="MCC2229430.1"/>
    </source>
</evidence>
<dbReference type="NCBIfam" id="TIGR02669">
    <property type="entry name" value="SpoIID_LytB"/>
    <property type="match status" value="1"/>
</dbReference>
<dbReference type="EMBL" id="JAJEQR010000001">
    <property type="protein sequence ID" value="MCC2229430.1"/>
    <property type="molecule type" value="Genomic_DNA"/>
</dbReference>
<feature type="domain" description="Sporulation stage II protein D amidase enhancer LytB N-terminal" evidence="2">
    <location>
        <begin position="198"/>
        <end position="290"/>
    </location>
</feature>
<evidence type="ECO:0000256" key="1">
    <source>
        <dbReference type="SAM" id="MobiDB-lite"/>
    </source>
</evidence>
<accession>A0AAE3E8S1</accession>
<protein>
    <submittedName>
        <fullName evidence="3">SpoIID/LytB domain-containing protein</fullName>
    </submittedName>
</protein>
<dbReference type="RefSeq" id="WP_308452265.1">
    <property type="nucleotide sequence ID" value="NZ_JAJEQR010000001.1"/>
</dbReference>
<keyword evidence="4" id="KW-1185">Reference proteome</keyword>
<organism evidence="3 4">
    <name type="scientific">Hominifimenecus microfluidus</name>
    <dbReference type="NCBI Taxonomy" id="2885348"/>
    <lineage>
        <taxon>Bacteria</taxon>
        <taxon>Bacillati</taxon>
        <taxon>Bacillota</taxon>
        <taxon>Clostridia</taxon>
        <taxon>Lachnospirales</taxon>
        <taxon>Lachnospiraceae</taxon>
        <taxon>Hominifimenecus</taxon>
    </lineage>
</organism>
<name>A0AAE3E8S1_9FIRM</name>
<proteinExistence type="predicted"/>
<gene>
    <name evidence="3" type="ORF">LKD81_00245</name>
</gene>
<evidence type="ECO:0000259" key="2">
    <source>
        <dbReference type="Pfam" id="PF08486"/>
    </source>
</evidence>
<sequence>MEPEENRTGRRWNLPLILLLILAATALFSAGTGRRTGSGIANTESKNAEQAANVGNEEDDSSLRSDAEAVNSYGDIYWMPPESGAGEASVPKEEVAQTVKTAEPETEKTIRVKICASDYEEALHDRIQITSSGTYSLQWSGGEEVYPGDQILTIDPEDDRLKSGKMTVAAENGLQLVNVHRECGYPVYPGSIEIWPEDGRLAVINKVDLEEYLKLVVPGEMLLSYGTEALKVQAICARNYAWNKLSGAGADPVCGANVDDSVNYQVYNNQERGEAADQAVEETRGQVLTYQGEVIDTYYFSVSCGTTTDLSIWQENPADTPYYPASALNASRESLDLSEESAFRGFIDWYQDSYDAGSDFYRWKIVLSVPEITASVSDYLEKHSMEPVGTITDLEVTKRGGGGIIEELSVTGSEGRTVLYRQSAVREALGNAEMVIALPDGRTVTNWKMLPSAFFYMEEQRDEDVLIGYILHGGGYGHGAGMSQSGAYGLIREGKTYEEALAYFYPGTELISLIY</sequence>
<evidence type="ECO:0000313" key="4">
    <source>
        <dbReference type="Proteomes" id="UP001198182"/>
    </source>
</evidence>
<dbReference type="InterPro" id="IPR013693">
    <property type="entry name" value="SpoIID/LytB_N"/>
</dbReference>
<dbReference type="GO" id="GO:0030435">
    <property type="term" value="P:sporulation resulting in formation of a cellular spore"/>
    <property type="evidence" value="ECO:0007669"/>
    <property type="project" value="InterPro"/>
</dbReference>
<dbReference type="Pfam" id="PF08486">
    <property type="entry name" value="SpoIID"/>
    <property type="match status" value="1"/>
</dbReference>